<keyword evidence="9" id="KW-0812">Transmembrane</keyword>
<gene>
    <name evidence="11" type="ORF">DYI37_15610</name>
</gene>
<proteinExistence type="predicted"/>
<dbReference type="SMART" id="SM00911">
    <property type="entry name" value="HWE_HK"/>
    <property type="match status" value="1"/>
</dbReference>
<dbReference type="GO" id="GO:0005524">
    <property type="term" value="F:ATP binding"/>
    <property type="evidence" value="ECO:0007669"/>
    <property type="project" value="UniProtKB-KW"/>
</dbReference>
<keyword evidence="5" id="KW-0808">Transferase</keyword>
<dbReference type="SMART" id="SM00304">
    <property type="entry name" value="HAMP"/>
    <property type="match status" value="1"/>
</dbReference>
<keyword evidence="4" id="KW-0597">Phosphoprotein</keyword>
<comment type="catalytic activity">
    <reaction evidence="1">
        <text>ATP + protein L-histidine = ADP + protein N-phospho-L-histidine.</text>
        <dbReference type="EC" id="2.7.13.3"/>
    </reaction>
</comment>
<evidence type="ECO:0000259" key="10">
    <source>
        <dbReference type="PROSITE" id="PS50885"/>
    </source>
</evidence>
<dbReference type="AlphaFoldDB" id="A0A371X0V0"/>
<keyword evidence="6" id="KW-0547">Nucleotide-binding</keyword>
<evidence type="ECO:0000256" key="2">
    <source>
        <dbReference type="ARBA" id="ARBA00004370"/>
    </source>
</evidence>
<evidence type="ECO:0000256" key="1">
    <source>
        <dbReference type="ARBA" id="ARBA00000085"/>
    </source>
</evidence>
<evidence type="ECO:0000313" key="11">
    <source>
        <dbReference type="EMBL" id="RFC62654.1"/>
    </source>
</evidence>
<dbReference type="InterPro" id="IPR003660">
    <property type="entry name" value="HAMP_dom"/>
</dbReference>
<dbReference type="PANTHER" id="PTHR41523:SF7">
    <property type="entry name" value="HISTIDINE KINASE"/>
    <property type="match status" value="1"/>
</dbReference>
<feature type="transmembrane region" description="Helical" evidence="9">
    <location>
        <begin position="75"/>
        <end position="99"/>
    </location>
</feature>
<evidence type="ECO:0000256" key="6">
    <source>
        <dbReference type="ARBA" id="ARBA00022741"/>
    </source>
</evidence>
<dbReference type="Gene3D" id="3.30.565.10">
    <property type="entry name" value="Histidine kinase-like ATPase, C-terminal domain"/>
    <property type="match status" value="1"/>
</dbReference>
<dbReference type="Gene3D" id="6.10.340.10">
    <property type="match status" value="1"/>
</dbReference>
<keyword evidence="12" id="KW-1185">Reference proteome</keyword>
<dbReference type="EMBL" id="QURL01000006">
    <property type="protein sequence ID" value="RFC62654.1"/>
    <property type="molecule type" value="Genomic_DNA"/>
</dbReference>
<keyword evidence="9" id="KW-1133">Transmembrane helix</keyword>
<organism evidence="11 12">
    <name type="scientific">Fulvimarina endophytica</name>
    <dbReference type="NCBI Taxonomy" id="2293836"/>
    <lineage>
        <taxon>Bacteria</taxon>
        <taxon>Pseudomonadati</taxon>
        <taxon>Pseudomonadota</taxon>
        <taxon>Alphaproteobacteria</taxon>
        <taxon>Hyphomicrobiales</taxon>
        <taxon>Aurantimonadaceae</taxon>
        <taxon>Fulvimarina</taxon>
    </lineage>
</organism>
<feature type="domain" description="HAMP" evidence="10">
    <location>
        <begin position="354"/>
        <end position="406"/>
    </location>
</feature>
<sequence length="613" mass="66199">MGADNPGLTVDAFRPASIQAERSRTARVRWGSGARMTVSRNGGPTRRSLPWGKMPFTGTRLRPSRLVHLVLRPSLFVHLTMLTLIVLLPALLFSAFLIFRFSSQQQELAQSQVADMAEIVSNAFDREVVGLMATAQVLATSGTVERGEFEVFRERSVRAVKNTGIVADLIDPAGNLVVSTSDDLTIPEHERAVIAAARRSGQAGVSGVSYDPRLRRLVFLVAAPTTQLVGEPYVVVLSQPLKSLKTIIDDRNLPPSWSVMVEDADSEEIFSVGARNGRLVGVSGATPVRPQERIFETDDLLEASKISELTGWRSTVTVSNAMIDRPITRSWYALLLAGLVLTAFSILLGVLMARRIVRPIHALSQQASAIGRGEPAKTVTTDIAEIGEVSKVLNRASRDRIEAETQTQLLMREMTHRAKNQYALVAAIARRAARESADTGEFLATLSDALASLARSAELLSNQGWESVELSALVENQLSAFGVQSGRIRHDGPPLRINASVAQTIGLALHELATNAAKYGALSVEEGIVTIEWSYGEAFEMTWRESGGPKVRKPTRSGFGSLVTQKMTSRGLGGTVEMAFEETGVVWSLKAPATSAEPITGAGTAEQPSDKPA</sequence>
<feature type="transmembrane region" description="Helical" evidence="9">
    <location>
        <begin position="331"/>
        <end position="353"/>
    </location>
</feature>
<evidence type="ECO:0000256" key="4">
    <source>
        <dbReference type="ARBA" id="ARBA00022553"/>
    </source>
</evidence>
<dbReference type="Pfam" id="PF07536">
    <property type="entry name" value="HWE_HK"/>
    <property type="match status" value="1"/>
</dbReference>
<reference evidence="11 12" key="1">
    <citation type="submission" date="2018-08" db="EMBL/GenBank/DDBJ databases">
        <title>Fulvimarina sp. 85, whole genome shotgun sequence.</title>
        <authorList>
            <person name="Tuo L."/>
        </authorList>
    </citation>
    <scope>NUCLEOTIDE SEQUENCE [LARGE SCALE GENOMIC DNA]</scope>
    <source>
        <strain evidence="11 12">85</strain>
    </source>
</reference>
<evidence type="ECO:0000256" key="9">
    <source>
        <dbReference type="SAM" id="Phobius"/>
    </source>
</evidence>
<keyword evidence="9" id="KW-0472">Membrane</keyword>
<dbReference type="GO" id="GO:0007165">
    <property type="term" value="P:signal transduction"/>
    <property type="evidence" value="ECO:0007669"/>
    <property type="project" value="InterPro"/>
</dbReference>
<dbReference type="GO" id="GO:0004673">
    <property type="term" value="F:protein histidine kinase activity"/>
    <property type="evidence" value="ECO:0007669"/>
    <property type="project" value="UniProtKB-EC"/>
</dbReference>
<dbReference type="PANTHER" id="PTHR41523">
    <property type="entry name" value="TWO-COMPONENT SYSTEM SENSOR PROTEIN"/>
    <property type="match status" value="1"/>
</dbReference>
<dbReference type="InterPro" id="IPR011102">
    <property type="entry name" value="Sig_transdc_His_kinase_HWE"/>
</dbReference>
<dbReference type="GO" id="GO:0016020">
    <property type="term" value="C:membrane"/>
    <property type="evidence" value="ECO:0007669"/>
    <property type="project" value="UniProtKB-SubCell"/>
</dbReference>
<evidence type="ECO:0000313" key="12">
    <source>
        <dbReference type="Proteomes" id="UP000264310"/>
    </source>
</evidence>
<accession>A0A371X0V0</accession>
<dbReference type="InterPro" id="IPR036890">
    <property type="entry name" value="HATPase_C_sf"/>
</dbReference>
<keyword evidence="8" id="KW-0067">ATP-binding</keyword>
<name>A0A371X0V0_9HYPH</name>
<evidence type="ECO:0000256" key="3">
    <source>
        <dbReference type="ARBA" id="ARBA00012438"/>
    </source>
</evidence>
<dbReference type="Pfam" id="PF00672">
    <property type="entry name" value="HAMP"/>
    <property type="match status" value="1"/>
</dbReference>
<dbReference type="PROSITE" id="PS50885">
    <property type="entry name" value="HAMP"/>
    <property type="match status" value="1"/>
</dbReference>
<evidence type="ECO:0000256" key="5">
    <source>
        <dbReference type="ARBA" id="ARBA00022679"/>
    </source>
</evidence>
<comment type="subcellular location">
    <subcellularLocation>
        <location evidence="2">Membrane</location>
    </subcellularLocation>
</comment>
<protein>
    <recommendedName>
        <fullName evidence="3">histidine kinase</fullName>
        <ecNumber evidence="3">2.7.13.3</ecNumber>
    </recommendedName>
</protein>
<keyword evidence="7" id="KW-0418">Kinase</keyword>
<dbReference type="Proteomes" id="UP000264310">
    <property type="component" value="Unassembled WGS sequence"/>
</dbReference>
<dbReference type="EC" id="2.7.13.3" evidence="3"/>
<evidence type="ECO:0000256" key="7">
    <source>
        <dbReference type="ARBA" id="ARBA00022777"/>
    </source>
</evidence>
<evidence type="ECO:0000256" key="8">
    <source>
        <dbReference type="ARBA" id="ARBA00022840"/>
    </source>
</evidence>
<comment type="caution">
    <text evidence="11">The sequence shown here is derived from an EMBL/GenBank/DDBJ whole genome shotgun (WGS) entry which is preliminary data.</text>
</comment>